<geneLocation type="plasmid" evidence="3 4">
    <name>pRgalR602b</name>
</geneLocation>
<organism evidence="3 4">
    <name type="scientific">Rhizobium gallicum bv. gallicum R602sp</name>
    <dbReference type="NCBI Taxonomy" id="1041138"/>
    <lineage>
        <taxon>Bacteria</taxon>
        <taxon>Pseudomonadati</taxon>
        <taxon>Pseudomonadota</taxon>
        <taxon>Alphaproteobacteria</taxon>
        <taxon>Hyphomicrobiales</taxon>
        <taxon>Rhizobiaceae</taxon>
        <taxon>Rhizobium/Agrobacterium group</taxon>
        <taxon>Rhizobium</taxon>
    </lineage>
</organism>
<evidence type="ECO:0000256" key="1">
    <source>
        <dbReference type="SAM" id="MobiDB-lite"/>
    </source>
</evidence>
<protein>
    <recommendedName>
        <fullName evidence="2">DUF3991 domain-containing protein</fullName>
    </recommendedName>
</protein>
<dbReference type="AlphaFoldDB" id="A0A0B4X7N1"/>
<dbReference type="Proteomes" id="UP000031368">
    <property type="component" value="Plasmid pRgalR602b"/>
</dbReference>
<dbReference type="RefSeq" id="WP_040114488.1">
    <property type="nucleotide sequence ID" value="NZ_CP006879.1"/>
</dbReference>
<dbReference type="PIRSF" id="PIRSF036054">
    <property type="entry name" value="UCP036054"/>
    <property type="match status" value="1"/>
</dbReference>
<keyword evidence="4" id="KW-1185">Reference proteome</keyword>
<dbReference type="Pfam" id="PF13155">
    <property type="entry name" value="Toprim_2"/>
    <property type="match status" value="1"/>
</dbReference>
<sequence>MEREEIEQLRKTVGCGAVLETSGFAVDVRESTRRAMKFRRASEIIIVTHDGRGWFDPLGDEKGDVFSLMSRLEHVGFHEGCQRIAALIGFRPSVPVWQGSKGYRAAKIPVFEKWENRRAPWPGSATWRYLRWQRSLPARVIRYAIAQGVVREGPYGSMWAGHTDDAGVVCGWEERGSEWRGFATGGNKVLFRLGAMDAPRLCVTEAAIDAMSLGAIEGLRDGTMYLSTGGGWSPATDAAIRVLAARPNVQLVAATDANPQGDMFAERLRTLANEAACDWMRLRPPEDDWNDTLKISEKEKRVRKEKGRGVPHSGRPRQGQLRPAEPAGPHAGGPEGVSKDGRG</sequence>
<dbReference type="InterPro" id="IPR017041">
    <property type="entry name" value="UCP036054"/>
</dbReference>
<dbReference type="EMBL" id="CP006879">
    <property type="protein sequence ID" value="AJD43999.1"/>
    <property type="molecule type" value="Genomic_DNA"/>
</dbReference>
<dbReference type="KEGG" id="rga:RGR602_PB00470"/>
<evidence type="ECO:0000313" key="3">
    <source>
        <dbReference type="EMBL" id="AJD43999.1"/>
    </source>
</evidence>
<name>A0A0B4X7N1_9HYPH</name>
<feature type="region of interest" description="Disordered" evidence="1">
    <location>
        <begin position="286"/>
        <end position="343"/>
    </location>
</feature>
<reference evidence="3 4" key="1">
    <citation type="submission" date="2013-11" db="EMBL/GenBank/DDBJ databases">
        <title>Complete genome sequence of Rhizobium gallicum bv. gallicum R602.</title>
        <authorList>
            <person name="Bustos P."/>
            <person name="Santamaria R.I."/>
            <person name="Lozano L."/>
            <person name="Acosta J.L."/>
            <person name="Ormeno-Orrillo E."/>
            <person name="Rogel M.A."/>
            <person name="Romero D."/>
            <person name="Cevallos M.A."/>
            <person name="Martinez-Romero E."/>
            <person name="Gonzalez V."/>
        </authorList>
    </citation>
    <scope>NUCLEOTIDE SEQUENCE [LARGE SCALE GENOMIC DNA]</scope>
    <source>
        <strain evidence="3 4">R602</strain>
        <plasmid evidence="3 4">pRgalR602b</plasmid>
    </source>
</reference>
<proteinExistence type="predicted"/>
<evidence type="ECO:0000259" key="2">
    <source>
        <dbReference type="Pfam" id="PF13154"/>
    </source>
</evidence>
<feature type="domain" description="DUF3991" evidence="2">
    <location>
        <begin position="128"/>
        <end position="195"/>
    </location>
</feature>
<dbReference type="Pfam" id="PF13154">
    <property type="entry name" value="DUF3991"/>
    <property type="match status" value="1"/>
</dbReference>
<gene>
    <name evidence="3" type="ORF">RGR602_PB00470</name>
</gene>
<accession>A0A0B4X7N1</accession>
<dbReference type="HOGENOM" id="CLU_057274_0_0_5"/>
<keyword evidence="3" id="KW-0614">Plasmid</keyword>
<dbReference type="Gene3D" id="3.40.1360.10">
    <property type="match status" value="1"/>
</dbReference>
<evidence type="ECO:0000313" key="4">
    <source>
        <dbReference type="Proteomes" id="UP000031368"/>
    </source>
</evidence>
<dbReference type="InterPro" id="IPR025054">
    <property type="entry name" value="DUF3991"/>
</dbReference>